<gene>
    <name evidence="2" type="ORF">FUA24_24000</name>
</gene>
<keyword evidence="3" id="KW-1185">Reference proteome</keyword>
<dbReference type="OrthoDB" id="3681559at2"/>
<dbReference type="EMBL" id="VSDQ01000852">
    <property type="protein sequence ID" value="TYA66025.1"/>
    <property type="molecule type" value="Genomic_DNA"/>
</dbReference>
<dbReference type="InterPro" id="IPR037401">
    <property type="entry name" value="SnoaL-like"/>
</dbReference>
<dbReference type="Proteomes" id="UP000323930">
    <property type="component" value="Unassembled WGS sequence"/>
</dbReference>
<dbReference type="InterPro" id="IPR032710">
    <property type="entry name" value="NTF2-like_dom_sf"/>
</dbReference>
<dbReference type="Gene3D" id="3.10.450.50">
    <property type="match status" value="1"/>
</dbReference>
<evidence type="ECO:0000313" key="3">
    <source>
        <dbReference type="Proteomes" id="UP000323930"/>
    </source>
</evidence>
<dbReference type="SUPFAM" id="SSF54427">
    <property type="entry name" value="NTF2-like"/>
    <property type="match status" value="1"/>
</dbReference>
<organism evidence="2 3">
    <name type="scientific">Seonamhaeicola marinus</name>
    <dbReference type="NCBI Taxonomy" id="1912246"/>
    <lineage>
        <taxon>Bacteria</taxon>
        <taxon>Pseudomonadati</taxon>
        <taxon>Bacteroidota</taxon>
        <taxon>Flavobacteriia</taxon>
        <taxon>Flavobacteriales</taxon>
        <taxon>Flavobacteriaceae</taxon>
    </lineage>
</organism>
<comment type="caution">
    <text evidence="2">The sequence shown here is derived from an EMBL/GenBank/DDBJ whole genome shotgun (WGS) entry which is preliminary data.</text>
</comment>
<proteinExistence type="predicted"/>
<protein>
    <submittedName>
        <fullName evidence="2">Nuclear transport factor 2 family protein</fullName>
    </submittedName>
</protein>
<name>A0A5D0H476_9FLAO</name>
<dbReference type="AlphaFoldDB" id="A0A5D0H476"/>
<reference evidence="2 3" key="1">
    <citation type="submission" date="2019-08" db="EMBL/GenBank/DDBJ databases">
        <title>Seonamhaeicola sediminis sp. nov., isolated from marine sediment.</title>
        <authorList>
            <person name="Cao W.R."/>
        </authorList>
    </citation>
    <scope>NUCLEOTIDE SEQUENCE [LARGE SCALE GENOMIC DNA]</scope>
    <source>
        <strain evidence="2 3">B011</strain>
    </source>
</reference>
<evidence type="ECO:0000313" key="2">
    <source>
        <dbReference type="EMBL" id="TYA66025.1"/>
    </source>
</evidence>
<evidence type="ECO:0000259" key="1">
    <source>
        <dbReference type="Pfam" id="PF12680"/>
    </source>
</evidence>
<sequence length="142" mass="16562">MEIREKNKASVKSFFTALETKNMNVLLKLFANEAKHINPYHSGIFPEGANGKEEIENYWKPVFENFDGMTFPLEYLYAMEDHNMVFVKYKGYIKLKNSSKVYSNEYYSTFKFNRDGQIIEYVEIFNPILAAKGFGLLGEIQP</sequence>
<accession>A0A5D0H476</accession>
<feature type="domain" description="SnoaL-like" evidence="1">
    <location>
        <begin position="11"/>
        <end position="121"/>
    </location>
</feature>
<dbReference type="Pfam" id="PF12680">
    <property type="entry name" value="SnoaL_2"/>
    <property type="match status" value="1"/>
</dbReference>